<dbReference type="OrthoDB" id="429813at2759"/>
<feature type="transmembrane region" description="Helical" evidence="10">
    <location>
        <begin position="353"/>
        <end position="371"/>
    </location>
</feature>
<dbReference type="RefSeq" id="XP_002426992.1">
    <property type="nucleotide sequence ID" value="XM_002426947.1"/>
</dbReference>
<evidence type="ECO:0000256" key="6">
    <source>
        <dbReference type="ARBA" id="ARBA00022989"/>
    </source>
</evidence>
<dbReference type="InterPro" id="IPR013120">
    <property type="entry name" value="FAR_NAD-bd"/>
</dbReference>
<dbReference type="CDD" id="cd05236">
    <property type="entry name" value="FAR-N_SDR_e"/>
    <property type="match status" value="1"/>
</dbReference>
<dbReference type="EMBL" id="AAZO01003350">
    <property type="status" value="NOT_ANNOTATED_CDS"/>
    <property type="molecule type" value="Genomic_DNA"/>
</dbReference>
<dbReference type="InterPro" id="IPR026055">
    <property type="entry name" value="FAR"/>
</dbReference>
<evidence type="ECO:0000256" key="8">
    <source>
        <dbReference type="ARBA" id="ARBA00023136"/>
    </source>
</evidence>
<gene>
    <name evidence="14" type="primary">8229616</name>
    <name evidence="13" type="ORF">Phum_PHUM288610</name>
</gene>
<reference evidence="14" key="3">
    <citation type="submission" date="2021-02" db="UniProtKB">
        <authorList>
            <consortium name="EnsemblMetazoa"/>
        </authorList>
    </citation>
    <scope>IDENTIFICATION</scope>
    <source>
        <strain evidence="14">USDA</strain>
    </source>
</reference>
<reference evidence="13" key="1">
    <citation type="submission" date="2007-04" db="EMBL/GenBank/DDBJ databases">
        <title>Annotation of Pediculus humanus corporis strain USDA.</title>
        <authorList>
            <person name="Kirkness E."/>
            <person name="Hannick L."/>
            <person name="Hass B."/>
            <person name="Bruggner R."/>
            <person name="Lawson D."/>
            <person name="Bidwell S."/>
            <person name="Joardar V."/>
            <person name="Caler E."/>
            <person name="Walenz B."/>
            <person name="Inman J."/>
            <person name="Schobel S."/>
            <person name="Galinsky K."/>
            <person name="Amedeo P."/>
            <person name="Strausberg R."/>
        </authorList>
    </citation>
    <scope>NUCLEOTIDE SEQUENCE</scope>
    <source>
        <strain evidence="13">USDA</strain>
    </source>
</reference>
<keyword evidence="3 10" id="KW-0444">Lipid biosynthesis</keyword>
<dbReference type="GeneID" id="8229616"/>
<dbReference type="HOGENOM" id="CLU_024661_0_2_1"/>
<comment type="function">
    <text evidence="10">Catalyzes the reduction of fatty acyl-CoA to fatty alcohols.</text>
</comment>
<dbReference type="GO" id="GO:0005777">
    <property type="term" value="C:peroxisome"/>
    <property type="evidence" value="ECO:0007669"/>
    <property type="project" value="TreeGrafter"/>
</dbReference>
<evidence type="ECO:0000256" key="2">
    <source>
        <dbReference type="ARBA" id="ARBA00005928"/>
    </source>
</evidence>
<dbReference type="OMA" id="VWHATEG"/>
<feature type="domain" description="Fatty acyl-CoA reductase C-terminal" evidence="11">
    <location>
        <begin position="359"/>
        <end position="450"/>
    </location>
</feature>
<evidence type="ECO:0000256" key="7">
    <source>
        <dbReference type="ARBA" id="ARBA00023098"/>
    </source>
</evidence>
<accession>E0VLJ8</accession>
<comment type="similarity">
    <text evidence="2 10">Belongs to the fatty acyl-CoA reductase family.</text>
</comment>
<proteinExistence type="inferred from homology"/>
<dbReference type="Pfam" id="PF03015">
    <property type="entry name" value="Sterile"/>
    <property type="match status" value="1"/>
</dbReference>
<organism>
    <name type="scientific">Pediculus humanus subsp. corporis</name>
    <name type="common">Body louse</name>
    <dbReference type="NCBI Taxonomy" id="121224"/>
    <lineage>
        <taxon>Eukaryota</taxon>
        <taxon>Metazoa</taxon>
        <taxon>Ecdysozoa</taxon>
        <taxon>Arthropoda</taxon>
        <taxon>Hexapoda</taxon>
        <taxon>Insecta</taxon>
        <taxon>Pterygota</taxon>
        <taxon>Neoptera</taxon>
        <taxon>Paraneoptera</taxon>
        <taxon>Psocodea</taxon>
        <taxon>Troctomorpha</taxon>
        <taxon>Phthiraptera</taxon>
        <taxon>Anoplura</taxon>
        <taxon>Pediculidae</taxon>
        <taxon>Pediculus</taxon>
    </lineage>
</organism>
<dbReference type="Gene3D" id="3.40.50.720">
    <property type="entry name" value="NAD(P)-binding Rossmann-like Domain"/>
    <property type="match status" value="1"/>
</dbReference>
<keyword evidence="15" id="KW-1185">Reference proteome</keyword>
<dbReference type="SUPFAM" id="SSF51735">
    <property type="entry name" value="NAD(P)-binding Rossmann-fold domains"/>
    <property type="match status" value="1"/>
</dbReference>
<evidence type="ECO:0000313" key="14">
    <source>
        <dbReference type="EnsemblMetazoa" id="PHUM288610-PA"/>
    </source>
</evidence>
<dbReference type="KEGG" id="phu:Phum_PHUM288610"/>
<dbReference type="CTD" id="8229616"/>
<dbReference type="InterPro" id="IPR033640">
    <property type="entry name" value="FAR_C"/>
</dbReference>
<feature type="transmembrane region" description="Helical" evidence="10">
    <location>
        <begin position="469"/>
        <end position="487"/>
    </location>
</feature>
<dbReference type="CDD" id="cd09071">
    <property type="entry name" value="FAR_C"/>
    <property type="match status" value="1"/>
</dbReference>
<dbReference type="Pfam" id="PF07993">
    <property type="entry name" value="NAD_binding_4"/>
    <property type="match status" value="1"/>
</dbReference>
<reference evidence="13" key="2">
    <citation type="submission" date="2007-04" db="EMBL/GenBank/DDBJ databases">
        <title>The genome of the human body louse.</title>
        <authorList>
            <consortium name="The Human Body Louse Genome Consortium"/>
            <person name="Kirkness E."/>
            <person name="Walenz B."/>
            <person name="Hass B."/>
            <person name="Bruggner R."/>
            <person name="Strausberg R."/>
        </authorList>
    </citation>
    <scope>NUCLEOTIDE SEQUENCE</scope>
    <source>
        <strain evidence="13">USDA</strain>
    </source>
</reference>
<evidence type="ECO:0000256" key="10">
    <source>
        <dbReference type="RuleBase" id="RU363097"/>
    </source>
</evidence>
<dbReference type="EnsemblMetazoa" id="PHUM288610-RA">
    <property type="protein sequence ID" value="PHUM288610-PA"/>
    <property type="gene ID" value="PHUM288610"/>
</dbReference>
<dbReference type="EC" id="1.2.1.84" evidence="10"/>
<evidence type="ECO:0000256" key="5">
    <source>
        <dbReference type="ARBA" id="ARBA00022857"/>
    </source>
</evidence>
<evidence type="ECO:0000259" key="12">
    <source>
        <dbReference type="Pfam" id="PF07993"/>
    </source>
</evidence>
<dbReference type="GO" id="GO:0016020">
    <property type="term" value="C:membrane"/>
    <property type="evidence" value="ECO:0007669"/>
    <property type="project" value="UniProtKB-SubCell"/>
</dbReference>
<keyword evidence="6 10" id="KW-1133">Transmembrane helix</keyword>
<evidence type="ECO:0000256" key="9">
    <source>
        <dbReference type="ARBA" id="ARBA00052530"/>
    </source>
</evidence>
<dbReference type="PANTHER" id="PTHR11011:SF116">
    <property type="entry name" value="FATTY ACYL-COA REDUCTASE CG5065-RELATED"/>
    <property type="match status" value="1"/>
</dbReference>
<evidence type="ECO:0000256" key="3">
    <source>
        <dbReference type="ARBA" id="ARBA00022516"/>
    </source>
</evidence>
<keyword evidence="8 10" id="KW-0472">Membrane</keyword>
<dbReference type="PANTHER" id="PTHR11011">
    <property type="entry name" value="MALE STERILITY PROTEIN 2-RELATED"/>
    <property type="match status" value="1"/>
</dbReference>
<keyword evidence="10" id="KW-0560">Oxidoreductase</keyword>
<evidence type="ECO:0000313" key="13">
    <source>
        <dbReference type="EMBL" id="EEB14254.1"/>
    </source>
</evidence>
<keyword evidence="7 10" id="KW-0443">Lipid metabolism</keyword>
<dbReference type="GO" id="GO:0080019">
    <property type="term" value="F:alcohol-forming very long-chain fatty acyl-CoA reductase activity"/>
    <property type="evidence" value="ECO:0007669"/>
    <property type="project" value="InterPro"/>
</dbReference>
<comment type="catalytic activity">
    <reaction evidence="9 10">
        <text>a long-chain fatty acyl-CoA + 2 NADPH + 2 H(+) = a long-chain primary fatty alcohol + 2 NADP(+) + CoA</text>
        <dbReference type="Rhea" id="RHEA:52716"/>
        <dbReference type="ChEBI" id="CHEBI:15378"/>
        <dbReference type="ChEBI" id="CHEBI:57287"/>
        <dbReference type="ChEBI" id="CHEBI:57783"/>
        <dbReference type="ChEBI" id="CHEBI:58349"/>
        <dbReference type="ChEBI" id="CHEBI:77396"/>
        <dbReference type="ChEBI" id="CHEBI:83139"/>
        <dbReference type="EC" id="1.2.1.84"/>
    </reaction>
</comment>
<dbReference type="AlphaFoldDB" id="E0VLJ8"/>
<dbReference type="GO" id="GO:0102965">
    <property type="term" value="F:alcohol-forming long-chain fatty acyl-CoA reductase activity"/>
    <property type="evidence" value="ECO:0007669"/>
    <property type="project" value="UniProtKB-EC"/>
</dbReference>
<evidence type="ECO:0000313" key="15">
    <source>
        <dbReference type="Proteomes" id="UP000009046"/>
    </source>
</evidence>
<evidence type="ECO:0000256" key="1">
    <source>
        <dbReference type="ARBA" id="ARBA00004141"/>
    </source>
</evidence>
<comment type="subcellular location">
    <subcellularLocation>
        <location evidence="1">Membrane</location>
        <topology evidence="1">Multi-pass membrane protein</topology>
    </subcellularLocation>
</comment>
<protein>
    <recommendedName>
        <fullName evidence="10">Fatty acyl-CoA reductase</fullName>
        <ecNumber evidence="10">1.2.1.84</ecNumber>
    </recommendedName>
</protein>
<evidence type="ECO:0000256" key="4">
    <source>
        <dbReference type="ARBA" id="ARBA00022692"/>
    </source>
</evidence>
<dbReference type="FunFam" id="3.40.50.720:FF:000143">
    <property type="entry name" value="Fatty acyl-CoA reductase"/>
    <property type="match status" value="1"/>
</dbReference>
<dbReference type="eggNOG" id="KOG1221">
    <property type="taxonomic scope" value="Eukaryota"/>
</dbReference>
<sequence length="510" mass="58201">MKEDSPIQKFFTGKSVFLTGSTGFLGSVLVEKLLRGCPEIKKIYLLIRKKKGVDVEERFKKLIDAKLFSRLRSDFIKEKIIFMEGDITSPDLGLSEEDKTTLKNEVSIVFHSAATTNFGAHLRQAVAINLQGTEKVLMLAQDMKNLEAFVYISTAYCNAVVRGVTTEDIYPSWIDSDELIEKMNKLSDEEIAVQTKEFLGGYPTTYSFTKHMCENLLYKKRKSVPLAVVRPSVILGTLDEPFPGWVENVQNGGVAFIAGAGKGIFRTVLGDNNKISDIVPCDMVANLSIATAWDIAKLGKGSCKVYHCTSGSDNPITLNEYCNLTIEKVRQFPCSEVLWYPGAKCRFNLIRNYIFVILFHLLPAYLLATTWEKYTAKNRPVVSYHKKFIRGMEFLHYFTIRNWYFDTKNTKKLAEDLSEQDKVLFNFDVKRINWPKYLEKCVLGVRHFYHGDYPETIEKSRNLIKMLKIVHYGLYFGGFLFVFYLLLTCGVQFLTAFVGAALTFALIFWL</sequence>
<dbReference type="EMBL" id="DS235271">
    <property type="protein sequence ID" value="EEB14254.1"/>
    <property type="molecule type" value="Genomic_DNA"/>
</dbReference>
<feature type="transmembrane region" description="Helical" evidence="10">
    <location>
        <begin position="493"/>
        <end position="509"/>
    </location>
</feature>
<name>E0VLJ8_PEDHC</name>
<dbReference type="InParanoid" id="E0VLJ8"/>
<dbReference type="Proteomes" id="UP000009046">
    <property type="component" value="Unassembled WGS sequence"/>
</dbReference>
<dbReference type="InterPro" id="IPR036291">
    <property type="entry name" value="NAD(P)-bd_dom_sf"/>
</dbReference>
<dbReference type="VEuPathDB" id="VectorBase:PHUM288610"/>
<keyword evidence="5 10" id="KW-0521">NADP</keyword>
<feature type="domain" description="Thioester reductase (TE)" evidence="12">
    <location>
        <begin position="18"/>
        <end position="287"/>
    </location>
</feature>
<dbReference type="GO" id="GO:0035336">
    <property type="term" value="P:long-chain fatty-acyl-CoA metabolic process"/>
    <property type="evidence" value="ECO:0007669"/>
    <property type="project" value="TreeGrafter"/>
</dbReference>
<evidence type="ECO:0000259" key="11">
    <source>
        <dbReference type="Pfam" id="PF03015"/>
    </source>
</evidence>
<keyword evidence="4 10" id="KW-0812">Transmembrane</keyword>